<dbReference type="PANTHER" id="PTHR43792">
    <property type="entry name" value="GNAT FAMILY, PUTATIVE (AFU_ORTHOLOGUE AFUA_3G00765)-RELATED-RELATED"/>
    <property type="match status" value="1"/>
</dbReference>
<dbReference type="InterPro" id="IPR000182">
    <property type="entry name" value="GNAT_dom"/>
</dbReference>
<dbReference type="PANTHER" id="PTHR43792:SF1">
    <property type="entry name" value="N-ACETYLTRANSFERASE DOMAIN-CONTAINING PROTEIN"/>
    <property type="match status" value="1"/>
</dbReference>
<dbReference type="EMBL" id="QFQS01000003">
    <property type="protein sequence ID" value="PZQ96638.1"/>
    <property type="molecule type" value="Genomic_DNA"/>
</dbReference>
<dbReference type="Proteomes" id="UP000248975">
    <property type="component" value="Unassembled WGS sequence"/>
</dbReference>
<protein>
    <submittedName>
        <fullName evidence="2">N-acetyltransferase</fullName>
    </submittedName>
</protein>
<evidence type="ECO:0000259" key="1">
    <source>
        <dbReference type="Pfam" id="PF13302"/>
    </source>
</evidence>
<name>A0A2W5S0Z8_CERSP</name>
<dbReference type="AlphaFoldDB" id="A0A2W5S0Z8"/>
<feature type="domain" description="N-acetyltransferase" evidence="1">
    <location>
        <begin position="14"/>
        <end position="150"/>
    </location>
</feature>
<proteinExistence type="predicted"/>
<dbReference type="SUPFAM" id="SSF55729">
    <property type="entry name" value="Acyl-CoA N-acyltransferases (Nat)"/>
    <property type="match status" value="1"/>
</dbReference>
<keyword evidence="2" id="KW-0808">Transferase</keyword>
<sequence>MTLPFAIPLLETSRLTLREPQPIDSVVLGDFFQSPRSAGIGGPWPREDAWFAVLETIGHWALYGYGLWSLTRRDDGAFVGRVGILNHEGWDEPELAWHLFDGFEGSGYALEAALAARKHANRKLGLGPLISYVEPTNTRSKALAERLGARFERDGALQGMPLQVYRHPVDMGGGA</sequence>
<accession>A0A2W5S0Z8</accession>
<evidence type="ECO:0000313" key="3">
    <source>
        <dbReference type="Proteomes" id="UP000248975"/>
    </source>
</evidence>
<dbReference type="Pfam" id="PF13302">
    <property type="entry name" value="Acetyltransf_3"/>
    <property type="match status" value="1"/>
</dbReference>
<dbReference type="Gene3D" id="3.40.630.30">
    <property type="match status" value="1"/>
</dbReference>
<dbReference type="InterPro" id="IPR051531">
    <property type="entry name" value="N-acetyltransferase"/>
</dbReference>
<organism evidence="2 3">
    <name type="scientific">Cereibacter sphaeroides</name>
    <name type="common">Rhodobacter sphaeroides</name>
    <dbReference type="NCBI Taxonomy" id="1063"/>
    <lineage>
        <taxon>Bacteria</taxon>
        <taxon>Pseudomonadati</taxon>
        <taxon>Pseudomonadota</taxon>
        <taxon>Alphaproteobacteria</taxon>
        <taxon>Rhodobacterales</taxon>
        <taxon>Paracoccaceae</taxon>
        <taxon>Cereibacter</taxon>
    </lineage>
</organism>
<evidence type="ECO:0000313" key="2">
    <source>
        <dbReference type="EMBL" id="PZQ96638.1"/>
    </source>
</evidence>
<comment type="caution">
    <text evidence="2">The sequence shown here is derived from an EMBL/GenBank/DDBJ whole genome shotgun (WGS) entry which is preliminary data.</text>
</comment>
<dbReference type="GO" id="GO:0016747">
    <property type="term" value="F:acyltransferase activity, transferring groups other than amino-acyl groups"/>
    <property type="evidence" value="ECO:0007669"/>
    <property type="project" value="InterPro"/>
</dbReference>
<reference evidence="2 3" key="1">
    <citation type="submission" date="2017-08" db="EMBL/GenBank/DDBJ databases">
        <title>Infants hospitalized years apart are colonized by the same room-sourced microbial strains.</title>
        <authorList>
            <person name="Brooks B."/>
            <person name="Olm M.R."/>
            <person name="Firek B.A."/>
            <person name="Baker R."/>
            <person name="Thomas B.C."/>
            <person name="Morowitz M.J."/>
            <person name="Banfield J.F."/>
        </authorList>
    </citation>
    <scope>NUCLEOTIDE SEQUENCE [LARGE SCALE GENOMIC DNA]</scope>
    <source>
        <strain evidence="2">S2_003_000_R2_11</strain>
    </source>
</reference>
<gene>
    <name evidence="2" type="ORF">DI533_13635</name>
</gene>
<dbReference type="InterPro" id="IPR016181">
    <property type="entry name" value="Acyl_CoA_acyltransferase"/>
</dbReference>